<accession>A0A5K7Z0J3</accession>
<organism evidence="1 2">
    <name type="scientific">Desulfosarcina widdelii</name>
    <dbReference type="NCBI Taxonomy" id="947919"/>
    <lineage>
        <taxon>Bacteria</taxon>
        <taxon>Pseudomonadati</taxon>
        <taxon>Thermodesulfobacteriota</taxon>
        <taxon>Desulfobacteria</taxon>
        <taxon>Desulfobacterales</taxon>
        <taxon>Desulfosarcinaceae</taxon>
        <taxon>Desulfosarcina</taxon>
    </lineage>
</organism>
<name>A0A5K7Z0J3_9BACT</name>
<evidence type="ECO:0000313" key="2">
    <source>
        <dbReference type="Proteomes" id="UP000427769"/>
    </source>
</evidence>
<dbReference type="EMBL" id="AP021875">
    <property type="protein sequence ID" value="BBO72961.1"/>
    <property type="molecule type" value="Genomic_DNA"/>
</dbReference>
<proteinExistence type="predicted"/>
<reference evidence="1 2" key="1">
    <citation type="submission" date="2019-11" db="EMBL/GenBank/DDBJ databases">
        <title>Comparative genomics of hydrocarbon-degrading Desulfosarcina strains.</title>
        <authorList>
            <person name="Watanabe M."/>
            <person name="Kojima H."/>
            <person name="Fukui M."/>
        </authorList>
    </citation>
    <scope>NUCLEOTIDE SEQUENCE [LARGE SCALE GENOMIC DNA]</scope>
    <source>
        <strain evidence="1 2">PP31</strain>
    </source>
</reference>
<gene>
    <name evidence="1" type="ORF">DSCW_03780</name>
</gene>
<sequence>MELRFLRDTDKREVDFVVLKEGAPQFAVECKIGEKNVNPAIFYFKERTAIPDFYQVHQGTRDYIKNGVRILPIETFCKELKLH</sequence>
<evidence type="ECO:0000313" key="1">
    <source>
        <dbReference type="EMBL" id="BBO72961.1"/>
    </source>
</evidence>
<protein>
    <recommendedName>
        <fullName evidence="3">DUF4143 domain-containing protein</fullName>
    </recommendedName>
</protein>
<dbReference type="AlphaFoldDB" id="A0A5K7Z0J3"/>
<keyword evidence="2" id="KW-1185">Reference proteome</keyword>
<dbReference type="KEGG" id="dwd:DSCW_03780"/>
<evidence type="ECO:0008006" key="3">
    <source>
        <dbReference type="Google" id="ProtNLM"/>
    </source>
</evidence>
<dbReference type="Proteomes" id="UP000427769">
    <property type="component" value="Chromosome"/>
</dbReference>